<keyword evidence="4 5" id="KW-0472">Membrane</keyword>
<feature type="transmembrane region" description="Helical" evidence="5">
    <location>
        <begin position="25"/>
        <end position="40"/>
    </location>
</feature>
<keyword evidence="3 5" id="KW-1133">Transmembrane helix</keyword>
<keyword evidence="8" id="KW-1185">Reference proteome</keyword>
<dbReference type="RefSeq" id="WP_160756003.1">
    <property type="nucleotide sequence ID" value="NZ_WTYL01000002.1"/>
</dbReference>
<feature type="transmembrane region" description="Helical" evidence="5">
    <location>
        <begin position="178"/>
        <end position="195"/>
    </location>
</feature>
<dbReference type="GO" id="GO:0016020">
    <property type="term" value="C:membrane"/>
    <property type="evidence" value="ECO:0007669"/>
    <property type="project" value="UniProtKB-SubCell"/>
</dbReference>
<feature type="transmembrane region" description="Helical" evidence="5">
    <location>
        <begin position="207"/>
        <end position="223"/>
    </location>
</feature>
<dbReference type="InterPro" id="IPR007016">
    <property type="entry name" value="O-antigen_ligase-rel_domated"/>
</dbReference>
<evidence type="ECO:0000256" key="4">
    <source>
        <dbReference type="ARBA" id="ARBA00023136"/>
    </source>
</evidence>
<evidence type="ECO:0000259" key="6">
    <source>
        <dbReference type="Pfam" id="PF04932"/>
    </source>
</evidence>
<gene>
    <name evidence="7" type="ORF">GRI65_08045</name>
</gene>
<feature type="transmembrane region" description="Helical" evidence="5">
    <location>
        <begin position="137"/>
        <end position="158"/>
    </location>
</feature>
<dbReference type="AlphaFoldDB" id="A0A845B2P4"/>
<reference evidence="7 8" key="1">
    <citation type="submission" date="2019-12" db="EMBL/GenBank/DDBJ databases">
        <title>Genomic-based taxomic classification of the family Erythrobacteraceae.</title>
        <authorList>
            <person name="Xu L."/>
        </authorList>
    </citation>
    <scope>NUCLEOTIDE SEQUENCE [LARGE SCALE GENOMIC DNA]</scope>
    <source>
        <strain evidence="7 8">KCTC 42453</strain>
    </source>
</reference>
<feature type="transmembrane region" description="Helical" evidence="5">
    <location>
        <begin position="257"/>
        <end position="277"/>
    </location>
</feature>
<dbReference type="Pfam" id="PF04932">
    <property type="entry name" value="Wzy_C"/>
    <property type="match status" value="1"/>
</dbReference>
<comment type="caution">
    <text evidence="7">The sequence shown here is derived from an EMBL/GenBank/DDBJ whole genome shotgun (WGS) entry which is preliminary data.</text>
</comment>
<feature type="transmembrane region" description="Helical" evidence="5">
    <location>
        <begin position="105"/>
        <end position="125"/>
    </location>
</feature>
<sequence length="429" mass="46115">MSFLAALVLFGGASRADALTQPFIRLFSIGVIGFAVWNTARDSWTGLRVPLGLLSAFAVLCVIQLLPLPPSVWPMLPGRSTLAEALLSAGLPLGWRPWSLAPDGTINTLLATLPAFALLAMIVLIGPGRLHLSIPILIGLVLVCLGFGLLQITAGGPYFYSVTNRGTPVGFFANRNHAALLLAMVFPLLAAWVLTNKNRQENQPGRLILAGVIALLVPAMLLVNGSRGGLLAGGVGLLGAAALFYRNRRNLKIDKKARIMILGFAGLSVIILLAFILTSNDLALTRLLGDGGPEVRAQALPTLWLMAKAYLPFGSGLGSFDQVFRIFEPDFMISSKYFNHAHNDYLELLIEGGVFTVGLLAIAAIWILKRFVVIWRSDGGSANANLAFCATIMLVQIMLFSVFDYPVRTPFIMALAAYCAACMSRFTTD</sequence>
<evidence type="ECO:0000313" key="8">
    <source>
        <dbReference type="Proteomes" id="UP000431922"/>
    </source>
</evidence>
<protein>
    <recommendedName>
        <fullName evidence="6">O-antigen ligase-related domain-containing protein</fullName>
    </recommendedName>
</protein>
<feature type="domain" description="O-antigen ligase-related" evidence="6">
    <location>
        <begin position="213"/>
        <end position="359"/>
    </location>
</feature>
<feature type="transmembrane region" description="Helical" evidence="5">
    <location>
        <begin position="47"/>
        <end position="66"/>
    </location>
</feature>
<dbReference type="EMBL" id="WTYL01000002">
    <property type="protein sequence ID" value="MXP44404.1"/>
    <property type="molecule type" value="Genomic_DNA"/>
</dbReference>
<name>A0A845B2P4_9SPHN</name>
<dbReference type="PANTHER" id="PTHR37422">
    <property type="entry name" value="TEICHURONIC ACID BIOSYNTHESIS PROTEIN TUAE"/>
    <property type="match status" value="1"/>
</dbReference>
<proteinExistence type="predicted"/>
<evidence type="ECO:0000256" key="1">
    <source>
        <dbReference type="ARBA" id="ARBA00004141"/>
    </source>
</evidence>
<feature type="transmembrane region" description="Helical" evidence="5">
    <location>
        <begin position="380"/>
        <end position="403"/>
    </location>
</feature>
<evidence type="ECO:0000256" key="5">
    <source>
        <dbReference type="SAM" id="Phobius"/>
    </source>
</evidence>
<keyword evidence="2 5" id="KW-0812">Transmembrane</keyword>
<feature type="transmembrane region" description="Helical" evidence="5">
    <location>
        <begin position="229"/>
        <end position="245"/>
    </location>
</feature>
<comment type="subcellular location">
    <subcellularLocation>
        <location evidence="1">Membrane</location>
        <topology evidence="1">Multi-pass membrane protein</topology>
    </subcellularLocation>
</comment>
<evidence type="ECO:0000313" key="7">
    <source>
        <dbReference type="EMBL" id="MXP44404.1"/>
    </source>
</evidence>
<organism evidence="7 8">
    <name type="scientific">Allopontixanthobacter sediminis</name>
    <dbReference type="NCBI Taxonomy" id="1689985"/>
    <lineage>
        <taxon>Bacteria</taxon>
        <taxon>Pseudomonadati</taxon>
        <taxon>Pseudomonadota</taxon>
        <taxon>Alphaproteobacteria</taxon>
        <taxon>Sphingomonadales</taxon>
        <taxon>Erythrobacteraceae</taxon>
        <taxon>Allopontixanthobacter</taxon>
    </lineage>
</organism>
<evidence type="ECO:0000256" key="3">
    <source>
        <dbReference type="ARBA" id="ARBA00022989"/>
    </source>
</evidence>
<dbReference type="PANTHER" id="PTHR37422:SF23">
    <property type="entry name" value="TEICHURONIC ACID BIOSYNTHESIS PROTEIN TUAE"/>
    <property type="match status" value="1"/>
</dbReference>
<dbReference type="InterPro" id="IPR051533">
    <property type="entry name" value="WaaL-like"/>
</dbReference>
<dbReference type="OrthoDB" id="7628239at2"/>
<feature type="transmembrane region" description="Helical" evidence="5">
    <location>
        <begin position="348"/>
        <end position="368"/>
    </location>
</feature>
<dbReference type="Proteomes" id="UP000431922">
    <property type="component" value="Unassembled WGS sequence"/>
</dbReference>
<evidence type="ECO:0000256" key="2">
    <source>
        <dbReference type="ARBA" id="ARBA00022692"/>
    </source>
</evidence>
<accession>A0A845B2P4</accession>